<evidence type="ECO:0000313" key="5">
    <source>
        <dbReference type="Proteomes" id="UP000006787"/>
    </source>
</evidence>
<dbReference type="InterPro" id="IPR009825">
    <property type="entry name" value="ECF_substrate-spec-like"/>
</dbReference>
<dbReference type="Gene3D" id="1.10.1760.20">
    <property type="match status" value="1"/>
</dbReference>
<dbReference type="Proteomes" id="UP000006787">
    <property type="component" value="Unassembled WGS sequence"/>
</dbReference>
<feature type="transmembrane region" description="Helical" evidence="3">
    <location>
        <begin position="20"/>
        <end position="48"/>
    </location>
</feature>
<dbReference type="PATRIC" id="fig|1231377.3.peg.1317"/>
<keyword evidence="2 3" id="KW-1133">Transmembrane helix</keyword>
<dbReference type="Pfam" id="PF07155">
    <property type="entry name" value="ECF-ribofla_trS"/>
    <property type="match status" value="1"/>
</dbReference>
<protein>
    <submittedName>
        <fullName evidence="4">Substrate-specific component PdxU2 of predicted pyridoxin-like ECF transporter</fullName>
    </submittedName>
</protein>
<name>K2QCU6_9LACT</name>
<feature type="transmembrane region" description="Helical" evidence="3">
    <location>
        <begin position="93"/>
        <end position="113"/>
    </location>
</feature>
<gene>
    <name evidence="4" type="ORF">C426_1321</name>
</gene>
<evidence type="ECO:0000256" key="1">
    <source>
        <dbReference type="ARBA" id="ARBA00022692"/>
    </source>
</evidence>
<feature type="transmembrane region" description="Helical" evidence="3">
    <location>
        <begin position="60"/>
        <end position="81"/>
    </location>
</feature>
<dbReference type="eggNOG" id="COG4720">
    <property type="taxonomic scope" value="Bacteria"/>
</dbReference>
<evidence type="ECO:0000256" key="3">
    <source>
        <dbReference type="SAM" id="Phobius"/>
    </source>
</evidence>
<evidence type="ECO:0000256" key="2">
    <source>
        <dbReference type="ARBA" id="ARBA00022989"/>
    </source>
</evidence>
<dbReference type="AlphaFoldDB" id="K2QCU6"/>
<accession>K2QCU6</accession>
<dbReference type="PANTHER" id="PTHR37815">
    <property type="entry name" value="UPF0397 PROTEIN BC_2624-RELATED"/>
    <property type="match status" value="1"/>
</dbReference>
<keyword evidence="1 3" id="KW-0812">Transmembrane</keyword>
<dbReference type="GO" id="GO:0016020">
    <property type="term" value="C:membrane"/>
    <property type="evidence" value="ECO:0007669"/>
    <property type="project" value="InterPro"/>
</dbReference>
<evidence type="ECO:0000313" key="4">
    <source>
        <dbReference type="EMBL" id="EKF51297.1"/>
    </source>
</evidence>
<organism evidence="4 5">
    <name type="scientific">Lactococcus garvieae DCC43</name>
    <dbReference type="NCBI Taxonomy" id="1231377"/>
    <lineage>
        <taxon>Bacteria</taxon>
        <taxon>Bacillati</taxon>
        <taxon>Bacillota</taxon>
        <taxon>Bacilli</taxon>
        <taxon>Lactobacillales</taxon>
        <taxon>Streptococcaceae</taxon>
        <taxon>Lactococcus</taxon>
    </lineage>
</organism>
<proteinExistence type="predicted"/>
<dbReference type="EMBL" id="AMQS01000016">
    <property type="protein sequence ID" value="EKF51297.1"/>
    <property type="molecule type" value="Genomic_DNA"/>
</dbReference>
<dbReference type="PANTHER" id="PTHR37815:SF3">
    <property type="entry name" value="UPF0397 PROTEIN SPR0429"/>
    <property type="match status" value="1"/>
</dbReference>
<reference evidence="4 5" key="1">
    <citation type="journal article" date="2012" name="J. Bacteriol.">
        <title>Genome Sequence of the Bacteriocin-Producing Strain Lactococcus garvieae DCC43.</title>
        <authorList>
            <person name="Gabrielsen C."/>
            <person name="Brede D.A."/>
            <person name="Hernandez P.E."/>
            <person name="Nes I.F."/>
            <person name="Diep D.B."/>
        </authorList>
    </citation>
    <scope>NUCLEOTIDE SEQUENCE [LARGE SCALE GENOMIC DNA]</scope>
    <source>
        <strain evidence="4 5">DCC43</strain>
    </source>
</reference>
<comment type="caution">
    <text evidence="4">The sequence shown here is derived from an EMBL/GenBank/DDBJ whole genome shotgun (WGS) entry which is preliminary data.</text>
</comment>
<keyword evidence="3" id="KW-0472">Membrane</keyword>
<sequence length="125" mass="13368">MLDAGIFTTAMLLGKREGLIVGALAGFLNDFIAGYAAYMFFTLVIHGLQGYLGVVTKNKWMNYFLATFVMVAGYFIADMFIVGSLGVALPDMVINAVQTSAGFAIALLLSEILKKSGALHGFNTN</sequence>